<keyword evidence="1" id="KW-0812">Transmembrane</keyword>
<proteinExistence type="predicted"/>
<keyword evidence="1" id="KW-1133">Transmembrane helix</keyword>
<accession>A0A645E2I9</accession>
<dbReference type="EMBL" id="VSSQ01042228">
    <property type="protein sequence ID" value="MPM95776.1"/>
    <property type="molecule type" value="Genomic_DNA"/>
</dbReference>
<feature type="transmembrane region" description="Helical" evidence="1">
    <location>
        <begin position="59"/>
        <end position="80"/>
    </location>
</feature>
<evidence type="ECO:0000313" key="2">
    <source>
        <dbReference type="EMBL" id="MPM95776.1"/>
    </source>
</evidence>
<protein>
    <submittedName>
        <fullName evidence="2">Uncharacterized protein</fullName>
    </submittedName>
</protein>
<feature type="transmembrane region" description="Helical" evidence="1">
    <location>
        <begin position="92"/>
        <end position="111"/>
    </location>
</feature>
<comment type="caution">
    <text evidence="2">The sequence shown here is derived from an EMBL/GenBank/DDBJ whole genome shotgun (WGS) entry which is preliminary data.</text>
</comment>
<name>A0A645E2I9_9ZZZZ</name>
<gene>
    <name evidence="2" type="ORF">SDC9_142931</name>
</gene>
<keyword evidence="1" id="KW-0472">Membrane</keyword>
<feature type="transmembrane region" description="Helical" evidence="1">
    <location>
        <begin position="21"/>
        <end position="39"/>
    </location>
</feature>
<organism evidence="2">
    <name type="scientific">bioreactor metagenome</name>
    <dbReference type="NCBI Taxonomy" id="1076179"/>
    <lineage>
        <taxon>unclassified sequences</taxon>
        <taxon>metagenomes</taxon>
        <taxon>ecological metagenomes</taxon>
    </lineage>
</organism>
<reference evidence="2" key="1">
    <citation type="submission" date="2019-08" db="EMBL/GenBank/DDBJ databases">
        <authorList>
            <person name="Kucharzyk K."/>
            <person name="Murdoch R.W."/>
            <person name="Higgins S."/>
            <person name="Loffler F."/>
        </authorList>
    </citation>
    <scope>NUCLEOTIDE SEQUENCE</scope>
</reference>
<dbReference type="AlphaFoldDB" id="A0A645E2I9"/>
<evidence type="ECO:0000256" key="1">
    <source>
        <dbReference type="SAM" id="Phobius"/>
    </source>
</evidence>
<sequence>MGALVAYVAARKAFDKNARNIWYCGAVTFLLCAGRELNWGRVFYPTGDHNMFISMKNLWYGPVVYPLLTAIILVTLYILWRSNLFSYIKKTKIPFWDLILFAVLYLAANYAEHRPMIFWDQHFDGEILEELFECLCYWLLTDITRIMGYVNRKNIDF</sequence>